<protein>
    <submittedName>
        <fullName evidence="18">Penicillin-binding protein 2</fullName>
        <ecNumber evidence="18">3.4.16.4</ecNumber>
    </submittedName>
</protein>
<dbReference type="InterPro" id="IPR005311">
    <property type="entry name" value="PBP_dimer"/>
</dbReference>
<dbReference type="SUPFAM" id="SSF56601">
    <property type="entry name" value="beta-lactamase/transpeptidase-like"/>
    <property type="match status" value="1"/>
</dbReference>
<sequence>MPPRPLAKINKIDPAELKMLKKRIDIAMVLIILSAALLITRLWYLQIYRGDEYAKLSEMNRIRIQDIAAPRGNILDRTGQPIITNRPRFNVVWSREDAPNPDEVIKDLARILHEDISVLLDRIRAATENPRYMPTRLKEDIDWETLAAIENKHLSLPGVRIEVIPSRDYLYGDFASHLVGYLAEISPRELTEKRYASYQSGDQVGKQGVEKIFEKYLKGEKGRNYLEVDVHGFEQRQMQLQEPFPGNDLHLTLDIELQRVAEEAMDGRAGAVVVMDVNTGNLLAMCSSPPLHLQEFVGGISQTAWNRLLDDPLNPLLDKTIQGQYPPGSVFKIVTALAAISEGIITPDATYFCGGSLNFGNRRYGCWKKGGHGTVDFQRALIESCDVYFYSVGMRLGVDKIAKYATSLGLGKKTGIELEHEKGGIIPSMEWKQQRYKEKWQDGETLSVAIGQGYVLTTPLQLCRMTAAVVNGGTLYRPQLVQSITAPDGRTLKTFTPISEGKILGSAHSLALIKEALVGVVNSPGGTAKAVKLPDVLIGGKTGTAQVVRLAQVEGMSEKAIPYKYRDHAWFTSFAPAEKPEIAVTVLVEHGQHGGSAAGPIARAVYKRYFELKNGTPGDAVETPPSLTKDEKEE</sequence>
<keyword evidence="11 15" id="KW-1133">Transmembrane helix</keyword>
<dbReference type="InterPro" id="IPR017790">
    <property type="entry name" value="Penicillin-binding_protein_2"/>
</dbReference>
<evidence type="ECO:0000256" key="10">
    <source>
        <dbReference type="ARBA" id="ARBA00022984"/>
    </source>
</evidence>
<evidence type="ECO:0000256" key="7">
    <source>
        <dbReference type="ARBA" id="ARBA00022692"/>
    </source>
</evidence>
<dbReference type="Gene3D" id="3.40.710.10">
    <property type="entry name" value="DD-peptidase/beta-lactamase superfamily"/>
    <property type="match status" value="1"/>
</dbReference>
<accession>A0A9X4RKB7</accession>
<evidence type="ECO:0000256" key="5">
    <source>
        <dbReference type="ARBA" id="ARBA00022645"/>
    </source>
</evidence>
<reference evidence="18" key="2">
    <citation type="submission" date="2022-10" db="EMBL/GenBank/DDBJ databases">
        <authorList>
            <person name="Aronson H.S."/>
        </authorList>
    </citation>
    <scope>NUCLEOTIDE SEQUENCE</scope>
    <source>
        <strain evidence="18">RS19-109</strain>
    </source>
</reference>
<proteinExistence type="predicted"/>
<dbReference type="GO" id="GO:0009002">
    <property type="term" value="F:serine-type D-Ala-D-Ala carboxypeptidase activity"/>
    <property type="evidence" value="ECO:0007669"/>
    <property type="project" value="UniProtKB-EC"/>
</dbReference>
<keyword evidence="4" id="KW-0997">Cell inner membrane</keyword>
<keyword evidence="7 15" id="KW-0812">Transmembrane</keyword>
<dbReference type="GO" id="GO:0071555">
    <property type="term" value="P:cell wall organization"/>
    <property type="evidence" value="ECO:0007669"/>
    <property type="project" value="UniProtKB-KW"/>
</dbReference>
<dbReference type="GO" id="GO:0009252">
    <property type="term" value="P:peptidoglycan biosynthetic process"/>
    <property type="evidence" value="ECO:0007669"/>
    <property type="project" value="UniProtKB-KW"/>
</dbReference>
<keyword evidence="5 18" id="KW-0121">Carboxypeptidase</keyword>
<dbReference type="Gene3D" id="3.90.1310.10">
    <property type="entry name" value="Penicillin-binding protein 2a (Domain 2)"/>
    <property type="match status" value="1"/>
</dbReference>
<feature type="region of interest" description="Disordered" evidence="14">
    <location>
        <begin position="614"/>
        <end position="634"/>
    </location>
</feature>
<feature type="domain" description="Penicillin-binding protein transpeptidase" evidence="16">
    <location>
        <begin position="270"/>
        <end position="606"/>
    </location>
</feature>
<keyword evidence="12 15" id="KW-0472">Membrane</keyword>
<evidence type="ECO:0000256" key="14">
    <source>
        <dbReference type="SAM" id="MobiDB-lite"/>
    </source>
</evidence>
<dbReference type="InterPro" id="IPR001460">
    <property type="entry name" value="PCN-bd_Tpept"/>
</dbReference>
<keyword evidence="8 18" id="KW-0378">Hydrolase</keyword>
<evidence type="ECO:0000256" key="11">
    <source>
        <dbReference type="ARBA" id="ARBA00022989"/>
    </source>
</evidence>
<dbReference type="GO" id="GO:0071972">
    <property type="term" value="F:peptidoglycan L,D-transpeptidase activity"/>
    <property type="evidence" value="ECO:0007669"/>
    <property type="project" value="TreeGrafter"/>
</dbReference>
<dbReference type="InterPro" id="IPR012338">
    <property type="entry name" value="Beta-lactam/transpept-like"/>
</dbReference>
<name>A0A9X4RKB7_9BACT</name>
<evidence type="ECO:0000313" key="18">
    <source>
        <dbReference type="EMBL" id="MDG4474906.1"/>
    </source>
</evidence>
<evidence type="ECO:0000256" key="1">
    <source>
        <dbReference type="ARBA" id="ARBA00004167"/>
    </source>
</evidence>
<evidence type="ECO:0000256" key="15">
    <source>
        <dbReference type="SAM" id="Phobius"/>
    </source>
</evidence>
<dbReference type="NCBIfam" id="TIGR03423">
    <property type="entry name" value="pbp2_mrdA"/>
    <property type="match status" value="1"/>
</dbReference>
<evidence type="ECO:0000313" key="19">
    <source>
        <dbReference type="Proteomes" id="UP001154240"/>
    </source>
</evidence>
<evidence type="ECO:0000259" key="17">
    <source>
        <dbReference type="Pfam" id="PF03717"/>
    </source>
</evidence>
<dbReference type="GO" id="GO:0005886">
    <property type="term" value="C:plasma membrane"/>
    <property type="evidence" value="ECO:0007669"/>
    <property type="project" value="UniProtKB-SubCell"/>
</dbReference>
<feature type="domain" description="Penicillin-binding protein dimerisation" evidence="17">
    <location>
        <begin position="67"/>
        <end position="236"/>
    </location>
</feature>
<keyword evidence="19" id="KW-1185">Reference proteome</keyword>
<keyword evidence="3" id="KW-1003">Cell membrane</keyword>
<evidence type="ECO:0000256" key="9">
    <source>
        <dbReference type="ARBA" id="ARBA00022960"/>
    </source>
</evidence>
<dbReference type="GO" id="GO:0008658">
    <property type="term" value="F:penicillin binding"/>
    <property type="evidence" value="ECO:0007669"/>
    <property type="project" value="InterPro"/>
</dbReference>
<feature type="transmembrane region" description="Helical" evidence="15">
    <location>
        <begin position="26"/>
        <end position="45"/>
    </location>
</feature>
<dbReference type="AlphaFoldDB" id="A0A9X4RKB7"/>
<dbReference type="GO" id="GO:0008360">
    <property type="term" value="P:regulation of cell shape"/>
    <property type="evidence" value="ECO:0007669"/>
    <property type="project" value="UniProtKB-KW"/>
</dbReference>
<dbReference type="Pfam" id="PF03717">
    <property type="entry name" value="PBP_dimer"/>
    <property type="match status" value="1"/>
</dbReference>
<dbReference type="SUPFAM" id="SSF56519">
    <property type="entry name" value="Penicillin binding protein dimerisation domain"/>
    <property type="match status" value="1"/>
</dbReference>
<reference evidence="18" key="1">
    <citation type="journal article" date="2022" name="bioRxiv">
        <title>Thiovibrio frasassiensisgen. nov., sp. nov., an autotrophic, elemental sulfur disproportionating bacterium isolated from sulfidic karst sediment, and proposal of Thiovibrionaceae fam. nov.</title>
        <authorList>
            <person name="Aronson H."/>
            <person name="Thomas C."/>
            <person name="Bhattacharyya M."/>
            <person name="Eckstein S."/>
            <person name="Jensen S."/>
            <person name="Barco R."/>
            <person name="Macalady J."/>
            <person name="Amend J."/>
        </authorList>
    </citation>
    <scope>NUCLEOTIDE SEQUENCE</scope>
    <source>
        <strain evidence="18">RS19-109</strain>
    </source>
</reference>
<keyword evidence="9" id="KW-0133">Cell shape</keyword>
<dbReference type="EMBL" id="JAPHEH010000001">
    <property type="protein sequence ID" value="MDG4474906.1"/>
    <property type="molecule type" value="Genomic_DNA"/>
</dbReference>
<keyword evidence="10" id="KW-0573">Peptidoglycan synthesis</keyword>
<dbReference type="EC" id="3.4.16.4" evidence="18"/>
<dbReference type="PANTHER" id="PTHR30627:SF2">
    <property type="entry name" value="PEPTIDOGLYCAN D,D-TRANSPEPTIDASE MRDA"/>
    <property type="match status" value="1"/>
</dbReference>
<evidence type="ECO:0000256" key="4">
    <source>
        <dbReference type="ARBA" id="ARBA00022519"/>
    </source>
</evidence>
<dbReference type="Proteomes" id="UP001154240">
    <property type="component" value="Unassembled WGS sequence"/>
</dbReference>
<evidence type="ECO:0000256" key="2">
    <source>
        <dbReference type="ARBA" id="ARBA00004236"/>
    </source>
</evidence>
<comment type="subcellular location">
    <subcellularLocation>
        <location evidence="2">Cell membrane</location>
    </subcellularLocation>
    <subcellularLocation>
        <location evidence="1">Membrane</location>
        <topology evidence="1">Single-pass membrane protein</topology>
    </subcellularLocation>
</comment>
<comment type="caution">
    <text evidence="18">The sequence shown here is derived from an EMBL/GenBank/DDBJ whole genome shotgun (WGS) entry which is preliminary data.</text>
</comment>
<gene>
    <name evidence="18" type="primary">mrdA</name>
    <name evidence="18" type="ORF">OLX77_01870</name>
</gene>
<dbReference type="PANTHER" id="PTHR30627">
    <property type="entry name" value="PEPTIDOGLYCAN D,D-TRANSPEPTIDASE"/>
    <property type="match status" value="1"/>
</dbReference>
<dbReference type="InterPro" id="IPR036138">
    <property type="entry name" value="PBP_dimer_sf"/>
</dbReference>
<keyword evidence="13" id="KW-0961">Cell wall biogenesis/degradation</keyword>
<organism evidence="18 19">
    <name type="scientific">Thiovibrio frasassiensis</name>
    <dbReference type="NCBI Taxonomy" id="2984131"/>
    <lineage>
        <taxon>Bacteria</taxon>
        <taxon>Pseudomonadati</taxon>
        <taxon>Thermodesulfobacteriota</taxon>
        <taxon>Desulfobulbia</taxon>
        <taxon>Desulfobulbales</taxon>
        <taxon>Thiovibrionaceae</taxon>
        <taxon>Thiovibrio</taxon>
    </lineage>
</organism>
<evidence type="ECO:0000259" key="16">
    <source>
        <dbReference type="Pfam" id="PF00905"/>
    </source>
</evidence>
<dbReference type="GO" id="GO:0006508">
    <property type="term" value="P:proteolysis"/>
    <property type="evidence" value="ECO:0007669"/>
    <property type="project" value="UniProtKB-KW"/>
</dbReference>
<evidence type="ECO:0000256" key="6">
    <source>
        <dbReference type="ARBA" id="ARBA00022670"/>
    </source>
</evidence>
<keyword evidence="6" id="KW-0645">Protease</keyword>
<dbReference type="FunFam" id="3.40.710.10:FF:000024">
    <property type="entry name" value="Penicillin-binding protein 2"/>
    <property type="match status" value="1"/>
</dbReference>
<evidence type="ECO:0000256" key="8">
    <source>
        <dbReference type="ARBA" id="ARBA00022801"/>
    </source>
</evidence>
<dbReference type="Pfam" id="PF00905">
    <property type="entry name" value="Transpeptidase"/>
    <property type="match status" value="1"/>
</dbReference>
<dbReference type="RefSeq" id="WP_307631884.1">
    <property type="nucleotide sequence ID" value="NZ_JAPHEH010000001.1"/>
</dbReference>
<evidence type="ECO:0000256" key="3">
    <source>
        <dbReference type="ARBA" id="ARBA00022475"/>
    </source>
</evidence>
<dbReference type="InterPro" id="IPR050515">
    <property type="entry name" value="Beta-lactam/transpept"/>
</dbReference>
<evidence type="ECO:0000256" key="12">
    <source>
        <dbReference type="ARBA" id="ARBA00023136"/>
    </source>
</evidence>
<evidence type="ECO:0000256" key="13">
    <source>
        <dbReference type="ARBA" id="ARBA00023316"/>
    </source>
</evidence>